<keyword evidence="2" id="KW-1185">Reference proteome</keyword>
<dbReference type="InterPro" id="IPR029058">
    <property type="entry name" value="AB_hydrolase_fold"/>
</dbReference>
<accession>A0A285QYB1</accession>
<evidence type="ECO:0000313" key="1">
    <source>
        <dbReference type="EMBL" id="SOB86458.1"/>
    </source>
</evidence>
<evidence type="ECO:0000313" key="2">
    <source>
        <dbReference type="Proteomes" id="UP000219494"/>
    </source>
</evidence>
<sequence length="319" mass="32580">MLIDRIEQTAIRRIEPAGQIDDPARLSLSQAQASVPPRELAAWNAVPPPTPPVPVAAASGVTSVAAARGVQAPDPVALAEMAQDVYNDVPAPPPGFRVASDAELAAIGVDPAQLTTRASGYRARAYVSGTGESAQVVIAFRGTAGGSDWVADARQAVGLGTDHYRQALALGRQVARSGAANVTFTGHSLGGGLASAAGLAAGREATTFNAAGLSDATIGQADAIRTASRRGVPDIRAYYVSGEILSALQDGGDRVAGALIGHAIGGISGGVLGAQVDAPEAYGHRIELDAVAPEGKHFWERHAVDKHGMDWVLASLRAQ</sequence>
<reference evidence="1 2" key="1">
    <citation type="submission" date="2017-07" db="EMBL/GenBank/DDBJ databases">
        <authorList>
            <person name="Sun Z.S."/>
            <person name="Albrecht U."/>
            <person name="Echele G."/>
            <person name="Lee C.C."/>
        </authorList>
    </citation>
    <scope>NUCLEOTIDE SEQUENCE [LARGE SCALE GENOMIC DNA]</scope>
    <source>
        <strain evidence="1 2">CGMCC 1.12672</strain>
    </source>
</reference>
<dbReference type="Gene3D" id="3.40.50.1820">
    <property type="entry name" value="alpha/beta hydrolase"/>
    <property type="match status" value="1"/>
</dbReference>
<dbReference type="OrthoDB" id="7560402at2"/>
<dbReference type="EMBL" id="OBMI01000002">
    <property type="protein sequence ID" value="SOB86458.1"/>
    <property type="molecule type" value="Genomic_DNA"/>
</dbReference>
<dbReference type="SUPFAM" id="SSF53474">
    <property type="entry name" value="alpha/beta-Hydrolases"/>
    <property type="match status" value="1"/>
</dbReference>
<dbReference type="Proteomes" id="UP000219494">
    <property type="component" value="Unassembled WGS sequence"/>
</dbReference>
<name>A0A285QYB1_9SPHN</name>
<dbReference type="Pfam" id="PF26363">
    <property type="entry name" value="Phospholipase-like"/>
    <property type="match status" value="1"/>
</dbReference>
<dbReference type="AlphaFoldDB" id="A0A285QYB1"/>
<proteinExistence type="predicted"/>
<organism evidence="1 2">
    <name type="scientific">Sphingomonas guangdongensis</name>
    <dbReference type="NCBI Taxonomy" id="1141890"/>
    <lineage>
        <taxon>Bacteria</taxon>
        <taxon>Pseudomonadati</taxon>
        <taxon>Pseudomonadota</taxon>
        <taxon>Alphaproteobacteria</taxon>
        <taxon>Sphingomonadales</taxon>
        <taxon>Sphingomonadaceae</taxon>
        <taxon>Sphingomonas</taxon>
    </lineage>
</organism>
<evidence type="ECO:0008006" key="3">
    <source>
        <dbReference type="Google" id="ProtNLM"/>
    </source>
</evidence>
<protein>
    <recommendedName>
        <fullName evidence="3">DUF2974 domain-containing protein</fullName>
    </recommendedName>
</protein>
<dbReference type="RefSeq" id="WP_097063483.1">
    <property type="nucleotide sequence ID" value="NZ_OBMI01000002.1"/>
</dbReference>
<gene>
    <name evidence="1" type="ORF">SAMN06297144_1563</name>
</gene>